<feature type="transmembrane region" description="Helical" evidence="6">
    <location>
        <begin position="255"/>
        <end position="273"/>
    </location>
</feature>
<dbReference type="SUPFAM" id="SSF103473">
    <property type="entry name" value="MFS general substrate transporter"/>
    <property type="match status" value="1"/>
</dbReference>
<proteinExistence type="predicted"/>
<feature type="transmembrane region" description="Helical" evidence="6">
    <location>
        <begin position="342"/>
        <end position="363"/>
    </location>
</feature>
<evidence type="ECO:0000313" key="9">
    <source>
        <dbReference type="Proteomes" id="UP000254589"/>
    </source>
</evidence>
<dbReference type="InterPro" id="IPR020846">
    <property type="entry name" value="MFS_dom"/>
</dbReference>
<accession>A0AAJ4ZDA5</accession>
<dbReference type="InterPro" id="IPR011701">
    <property type="entry name" value="MFS"/>
</dbReference>
<evidence type="ECO:0000256" key="5">
    <source>
        <dbReference type="ARBA" id="ARBA00023136"/>
    </source>
</evidence>
<dbReference type="PROSITE" id="PS00216">
    <property type="entry name" value="SUGAR_TRANSPORT_1"/>
    <property type="match status" value="1"/>
</dbReference>
<dbReference type="Pfam" id="PF07690">
    <property type="entry name" value="MFS_1"/>
    <property type="match status" value="1"/>
</dbReference>
<dbReference type="InterPro" id="IPR005829">
    <property type="entry name" value="Sugar_transporter_CS"/>
</dbReference>
<evidence type="ECO:0000256" key="4">
    <source>
        <dbReference type="ARBA" id="ARBA00022989"/>
    </source>
</evidence>
<keyword evidence="4 6" id="KW-1133">Transmembrane helix</keyword>
<comment type="caution">
    <text evidence="8">The sequence shown here is derived from an EMBL/GenBank/DDBJ whole genome shotgun (WGS) entry which is preliminary data.</text>
</comment>
<gene>
    <name evidence="8" type="primary">ydhC</name>
    <name evidence="8" type="ORF">NCTC13159_02600</name>
</gene>
<evidence type="ECO:0000256" key="6">
    <source>
        <dbReference type="SAM" id="Phobius"/>
    </source>
</evidence>
<dbReference type="PROSITE" id="PS50850">
    <property type="entry name" value="MFS"/>
    <property type="match status" value="1"/>
</dbReference>
<feature type="transmembrane region" description="Helical" evidence="6">
    <location>
        <begin position="285"/>
        <end position="305"/>
    </location>
</feature>
<dbReference type="AlphaFoldDB" id="A0AAJ4ZDA5"/>
<dbReference type="PANTHER" id="PTHR23502:SF132">
    <property type="entry name" value="POLYAMINE TRANSPORTER 2-RELATED"/>
    <property type="match status" value="1"/>
</dbReference>
<reference evidence="8 9" key="1">
    <citation type="submission" date="2018-06" db="EMBL/GenBank/DDBJ databases">
        <authorList>
            <consortium name="Pathogen Informatics"/>
            <person name="Doyle S."/>
        </authorList>
    </citation>
    <scope>NUCLEOTIDE SEQUENCE [LARGE SCALE GENOMIC DNA]</scope>
    <source>
        <strain evidence="8 9">NCTC13159</strain>
    </source>
</reference>
<dbReference type="InterPro" id="IPR036259">
    <property type="entry name" value="MFS_trans_sf"/>
</dbReference>
<dbReference type="GO" id="GO:0005886">
    <property type="term" value="C:plasma membrane"/>
    <property type="evidence" value="ECO:0007669"/>
    <property type="project" value="TreeGrafter"/>
</dbReference>
<keyword evidence="2" id="KW-0813">Transport</keyword>
<keyword evidence="5 6" id="KW-0472">Membrane</keyword>
<name>A0AAJ4ZDA5_PANPU</name>
<dbReference type="PANTHER" id="PTHR23502">
    <property type="entry name" value="MAJOR FACILITATOR SUPERFAMILY"/>
    <property type="match status" value="1"/>
</dbReference>
<dbReference type="RefSeq" id="WP_084072801.1">
    <property type="nucleotide sequence ID" value="NZ_CP010310.2"/>
</dbReference>
<dbReference type="EMBL" id="UGSJ01000001">
    <property type="protein sequence ID" value="SUA91111.1"/>
    <property type="molecule type" value="Genomic_DNA"/>
</dbReference>
<evidence type="ECO:0000313" key="8">
    <source>
        <dbReference type="EMBL" id="SUA91111.1"/>
    </source>
</evidence>
<feature type="transmembrane region" description="Helical" evidence="6">
    <location>
        <begin position="109"/>
        <end position="129"/>
    </location>
</feature>
<feature type="transmembrane region" description="Helical" evidence="6">
    <location>
        <begin position="208"/>
        <end position="235"/>
    </location>
</feature>
<dbReference type="Proteomes" id="UP000254589">
    <property type="component" value="Unassembled WGS sequence"/>
</dbReference>
<dbReference type="Gene3D" id="1.20.1720.10">
    <property type="entry name" value="Multidrug resistance protein D"/>
    <property type="match status" value="1"/>
</dbReference>
<feature type="transmembrane region" description="Helical" evidence="6">
    <location>
        <begin position="311"/>
        <end position="330"/>
    </location>
</feature>
<dbReference type="GO" id="GO:0022857">
    <property type="term" value="F:transmembrane transporter activity"/>
    <property type="evidence" value="ECO:0007669"/>
    <property type="project" value="InterPro"/>
</dbReference>
<feature type="transmembrane region" description="Helical" evidence="6">
    <location>
        <begin position="369"/>
        <end position="390"/>
    </location>
</feature>
<feature type="transmembrane region" description="Helical" evidence="6">
    <location>
        <begin position="54"/>
        <end position="71"/>
    </location>
</feature>
<keyword evidence="3 6" id="KW-0812">Transmembrane</keyword>
<protein>
    <submittedName>
        <fullName evidence="8">Inner membrane transport protein ydhC</fullName>
    </submittedName>
</protein>
<feature type="transmembrane region" description="Helical" evidence="6">
    <location>
        <begin position="169"/>
        <end position="187"/>
    </location>
</feature>
<feature type="transmembrane region" description="Helical" evidence="6">
    <location>
        <begin position="83"/>
        <end position="103"/>
    </location>
</feature>
<comment type="subcellular location">
    <subcellularLocation>
        <location evidence="1">Membrane</location>
        <topology evidence="1">Multi-pass membrane protein</topology>
    </subcellularLocation>
</comment>
<evidence type="ECO:0000256" key="2">
    <source>
        <dbReference type="ARBA" id="ARBA00022448"/>
    </source>
</evidence>
<dbReference type="GO" id="GO:1990961">
    <property type="term" value="P:xenobiotic detoxification by transmembrane export across the plasma membrane"/>
    <property type="evidence" value="ECO:0007669"/>
    <property type="project" value="TreeGrafter"/>
</dbReference>
<sequence length="408" mass="43153">MSTVGKRPGEPPMTPAAAIILTSALTALSALPLDVMLPSFASIANRYETGVDSVASLVGYFAMSFSLLQLFVGPLSDRFGRRLVLVTGLVIASIGAIGGALAPTYASHVAFRLLQALGCSCFVLAQAIIQDTFPGGTGLRARIVNVTFGGLCIACSPLLGAVLEEHFGWQASFWLFAAIATSVWIYAARHLNDLARAPTMSLAKCMRLYLALATHRTFLCYTFLGAIAFACHFAFVILSPSLFVEALGYSPYEYANVLLLYGAIYLLGGFVADRMSKRVTVRRQIQLGIALLGAASMAMIGLYVWLGDHLATAIAPMALATLGTTLIRPAAATLAMEVFESYAGTAAAAVGAIRFFMAGVLSVGLSTVALSKFLALAALLLCASAICTFIRRGERPTVSPSRQPERRA</sequence>
<evidence type="ECO:0000256" key="3">
    <source>
        <dbReference type="ARBA" id="ARBA00022692"/>
    </source>
</evidence>
<feature type="domain" description="Major facilitator superfamily (MFS) profile" evidence="7">
    <location>
        <begin position="18"/>
        <end position="395"/>
    </location>
</feature>
<feature type="transmembrane region" description="Helical" evidence="6">
    <location>
        <begin position="141"/>
        <end position="163"/>
    </location>
</feature>
<organism evidence="8 9">
    <name type="scientific">Pandoraea pulmonicola</name>
    <dbReference type="NCBI Taxonomy" id="93221"/>
    <lineage>
        <taxon>Bacteria</taxon>
        <taxon>Pseudomonadati</taxon>
        <taxon>Pseudomonadota</taxon>
        <taxon>Betaproteobacteria</taxon>
        <taxon>Burkholderiales</taxon>
        <taxon>Burkholderiaceae</taxon>
        <taxon>Pandoraea</taxon>
    </lineage>
</organism>
<evidence type="ECO:0000256" key="1">
    <source>
        <dbReference type="ARBA" id="ARBA00004141"/>
    </source>
</evidence>
<evidence type="ECO:0000259" key="7">
    <source>
        <dbReference type="PROSITE" id="PS50850"/>
    </source>
</evidence>